<keyword evidence="9" id="KW-1185">Reference proteome</keyword>
<evidence type="ECO:0000256" key="2">
    <source>
        <dbReference type="ARBA" id="ARBA00022714"/>
    </source>
</evidence>
<evidence type="ECO:0000256" key="6">
    <source>
        <dbReference type="ARBA" id="ARBA00034078"/>
    </source>
</evidence>
<dbReference type="PANTHER" id="PTHR23426:SF65">
    <property type="entry name" value="FERREDOXIN-2, MITOCHONDRIAL"/>
    <property type="match status" value="1"/>
</dbReference>
<evidence type="ECO:0000313" key="8">
    <source>
        <dbReference type="EMBL" id="MBF2707490.1"/>
    </source>
</evidence>
<gene>
    <name evidence="8" type="ORF">IR213_02620</name>
</gene>
<evidence type="ECO:0000256" key="3">
    <source>
        <dbReference type="ARBA" id="ARBA00022723"/>
    </source>
</evidence>
<dbReference type="AlphaFoldDB" id="A0A930XTH7"/>
<organism evidence="8 9">
    <name type="scientific">Flavobacterium soyangense</name>
    <dbReference type="NCBI Taxonomy" id="2023265"/>
    <lineage>
        <taxon>Bacteria</taxon>
        <taxon>Pseudomonadati</taxon>
        <taxon>Bacteroidota</taxon>
        <taxon>Flavobacteriia</taxon>
        <taxon>Flavobacteriales</taxon>
        <taxon>Flavobacteriaceae</taxon>
        <taxon>Flavobacterium</taxon>
    </lineage>
</organism>
<dbReference type="InterPro" id="IPR001041">
    <property type="entry name" value="2Fe-2S_ferredoxin-type"/>
</dbReference>
<dbReference type="PROSITE" id="PS51085">
    <property type="entry name" value="2FE2S_FER_2"/>
    <property type="match status" value="1"/>
</dbReference>
<feature type="domain" description="2Fe-2S ferredoxin-type" evidence="7">
    <location>
        <begin position="2"/>
        <end position="109"/>
    </location>
</feature>
<dbReference type="Proteomes" id="UP000646211">
    <property type="component" value="Unassembled WGS sequence"/>
</dbReference>
<dbReference type="GO" id="GO:0051537">
    <property type="term" value="F:2 iron, 2 sulfur cluster binding"/>
    <property type="evidence" value="ECO:0007669"/>
    <property type="project" value="UniProtKB-KW"/>
</dbReference>
<evidence type="ECO:0000256" key="4">
    <source>
        <dbReference type="ARBA" id="ARBA00023004"/>
    </source>
</evidence>
<dbReference type="EMBL" id="JADHEC010000003">
    <property type="protein sequence ID" value="MBF2707490.1"/>
    <property type="molecule type" value="Genomic_DNA"/>
</dbReference>
<dbReference type="GO" id="GO:0009055">
    <property type="term" value="F:electron transfer activity"/>
    <property type="evidence" value="ECO:0007669"/>
    <property type="project" value="TreeGrafter"/>
</dbReference>
<evidence type="ECO:0000313" key="9">
    <source>
        <dbReference type="Proteomes" id="UP000646211"/>
    </source>
</evidence>
<keyword evidence="3" id="KW-0479">Metal-binding</keyword>
<keyword evidence="5" id="KW-0411">Iron-sulfur</keyword>
<evidence type="ECO:0000256" key="1">
    <source>
        <dbReference type="ARBA" id="ARBA00010914"/>
    </source>
</evidence>
<name>A0A930XTH7_9FLAO</name>
<comment type="similarity">
    <text evidence="1">Belongs to the adrenodoxin/putidaredoxin family.</text>
</comment>
<protein>
    <submittedName>
        <fullName evidence="8">2Fe-2S iron-sulfur cluster binding domain-containing protein</fullName>
    </submittedName>
</protein>
<sequence>MMNITLRITDRRDNSFEVEVPTDMGLNLMQVIRAYEFEPEGTVGVCGGVAMCSTCQCYIENDVKVPERKELEAATLSRLQHVKPNSRLGCQIPITKDLEGLEIALAPMI</sequence>
<reference evidence="8" key="1">
    <citation type="submission" date="2020-11" db="EMBL/GenBank/DDBJ databases">
        <title>Genome of Flavobacterium soyangense.</title>
        <authorList>
            <person name="Liu Q."/>
            <person name="Xin Y.-H."/>
        </authorList>
    </citation>
    <scope>NUCLEOTIDE SEQUENCE</scope>
    <source>
        <strain evidence="8">CGMCC 1.13493</strain>
    </source>
</reference>
<dbReference type="GO" id="GO:0140647">
    <property type="term" value="P:P450-containing electron transport chain"/>
    <property type="evidence" value="ECO:0007669"/>
    <property type="project" value="InterPro"/>
</dbReference>
<keyword evidence="2" id="KW-0001">2Fe-2S</keyword>
<proteinExistence type="inferred from homology"/>
<evidence type="ECO:0000256" key="5">
    <source>
        <dbReference type="ARBA" id="ARBA00023014"/>
    </source>
</evidence>
<comment type="cofactor">
    <cofactor evidence="6">
        <name>[2Fe-2S] cluster</name>
        <dbReference type="ChEBI" id="CHEBI:190135"/>
    </cofactor>
</comment>
<comment type="caution">
    <text evidence="8">The sequence shown here is derived from an EMBL/GenBank/DDBJ whole genome shotgun (WGS) entry which is preliminary data.</text>
</comment>
<accession>A0A930XTH7</accession>
<dbReference type="InterPro" id="IPR001055">
    <property type="entry name" value="Adrenodoxin-like"/>
</dbReference>
<evidence type="ECO:0000259" key="7">
    <source>
        <dbReference type="PROSITE" id="PS51085"/>
    </source>
</evidence>
<dbReference type="PANTHER" id="PTHR23426">
    <property type="entry name" value="FERREDOXIN/ADRENODOXIN"/>
    <property type="match status" value="1"/>
</dbReference>
<dbReference type="SUPFAM" id="SSF54292">
    <property type="entry name" value="2Fe-2S ferredoxin-like"/>
    <property type="match status" value="1"/>
</dbReference>
<dbReference type="InterPro" id="IPR012675">
    <property type="entry name" value="Beta-grasp_dom_sf"/>
</dbReference>
<dbReference type="Gene3D" id="3.10.20.30">
    <property type="match status" value="1"/>
</dbReference>
<dbReference type="GO" id="GO:0046872">
    <property type="term" value="F:metal ion binding"/>
    <property type="evidence" value="ECO:0007669"/>
    <property type="project" value="UniProtKB-KW"/>
</dbReference>
<keyword evidence="4" id="KW-0408">Iron</keyword>
<dbReference type="InterPro" id="IPR036010">
    <property type="entry name" value="2Fe-2S_ferredoxin-like_sf"/>
</dbReference>